<evidence type="ECO:0000256" key="1">
    <source>
        <dbReference type="SAM" id="MobiDB-lite"/>
    </source>
</evidence>
<proteinExistence type="predicted"/>
<organism evidence="2 3">
    <name type="scientific">Hibiscus sabdariffa</name>
    <name type="common">roselle</name>
    <dbReference type="NCBI Taxonomy" id="183260"/>
    <lineage>
        <taxon>Eukaryota</taxon>
        <taxon>Viridiplantae</taxon>
        <taxon>Streptophyta</taxon>
        <taxon>Embryophyta</taxon>
        <taxon>Tracheophyta</taxon>
        <taxon>Spermatophyta</taxon>
        <taxon>Magnoliopsida</taxon>
        <taxon>eudicotyledons</taxon>
        <taxon>Gunneridae</taxon>
        <taxon>Pentapetalae</taxon>
        <taxon>rosids</taxon>
        <taxon>malvids</taxon>
        <taxon>Malvales</taxon>
        <taxon>Malvaceae</taxon>
        <taxon>Malvoideae</taxon>
        <taxon>Hibiscus</taxon>
    </lineage>
</organism>
<accession>A0ABR2G468</accession>
<reference evidence="2 3" key="1">
    <citation type="journal article" date="2024" name="G3 (Bethesda)">
        <title>Genome assembly of Hibiscus sabdariffa L. provides insights into metabolisms of medicinal natural products.</title>
        <authorList>
            <person name="Kim T."/>
        </authorList>
    </citation>
    <scope>NUCLEOTIDE SEQUENCE [LARGE SCALE GENOMIC DNA]</scope>
    <source>
        <strain evidence="2">TK-2024</strain>
        <tissue evidence="2">Old leaves</tissue>
    </source>
</reference>
<dbReference type="Proteomes" id="UP001472677">
    <property type="component" value="Unassembled WGS sequence"/>
</dbReference>
<dbReference type="EMBL" id="JBBPBM010000003">
    <property type="protein sequence ID" value="KAK8593529.1"/>
    <property type="molecule type" value="Genomic_DNA"/>
</dbReference>
<sequence>MGSVGEGQSWVDSEQLRDNPTFAPVASHRPVTVDGAVNCDEWVGMVERNLEVRSDHIDVMWGYQSELEPPEGTIASVREVTGATNQEPVRDVTVAEN</sequence>
<evidence type="ECO:0000313" key="2">
    <source>
        <dbReference type="EMBL" id="KAK8593529.1"/>
    </source>
</evidence>
<gene>
    <name evidence="2" type="ORF">V6N12_045609</name>
</gene>
<feature type="region of interest" description="Disordered" evidence="1">
    <location>
        <begin position="1"/>
        <end position="24"/>
    </location>
</feature>
<evidence type="ECO:0000313" key="3">
    <source>
        <dbReference type="Proteomes" id="UP001472677"/>
    </source>
</evidence>
<name>A0ABR2G468_9ROSI</name>
<comment type="caution">
    <text evidence="2">The sequence shown here is derived from an EMBL/GenBank/DDBJ whole genome shotgun (WGS) entry which is preliminary data.</text>
</comment>
<keyword evidence="3" id="KW-1185">Reference proteome</keyword>
<protein>
    <submittedName>
        <fullName evidence="2">Uncharacterized protein</fullName>
    </submittedName>
</protein>